<accession>A0A8K0K702</accession>
<feature type="non-terminal residue" evidence="1">
    <location>
        <position position="1"/>
    </location>
</feature>
<dbReference type="Proteomes" id="UP000792457">
    <property type="component" value="Unassembled WGS sequence"/>
</dbReference>
<protein>
    <submittedName>
        <fullName evidence="1">Uncharacterized protein</fullName>
    </submittedName>
</protein>
<keyword evidence="2" id="KW-1185">Reference proteome</keyword>
<evidence type="ECO:0000313" key="1">
    <source>
        <dbReference type="EMBL" id="KAG8228881.1"/>
    </source>
</evidence>
<reference evidence="1" key="2">
    <citation type="submission" date="2017-10" db="EMBL/GenBank/DDBJ databases">
        <title>Ladona fulva Genome sequencing and assembly.</title>
        <authorList>
            <person name="Murali S."/>
            <person name="Richards S."/>
            <person name="Bandaranaike D."/>
            <person name="Bellair M."/>
            <person name="Blankenburg K."/>
            <person name="Chao H."/>
            <person name="Dinh H."/>
            <person name="Doddapaneni H."/>
            <person name="Dugan-Rocha S."/>
            <person name="Elkadiri S."/>
            <person name="Gnanaolivu R."/>
            <person name="Hernandez B."/>
            <person name="Skinner E."/>
            <person name="Javaid M."/>
            <person name="Lee S."/>
            <person name="Li M."/>
            <person name="Ming W."/>
            <person name="Munidasa M."/>
            <person name="Muniz J."/>
            <person name="Nguyen L."/>
            <person name="Hughes D."/>
            <person name="Osuji N."/>
            <person name="Pu L.-L."/>
            <person name="Puazo M."/>
            <person name="Qu C."/>
            <person name="Quiroz J."/>
            <person name="Raj R."/>
            <person name="Weissenberger G."/>
            <person name="Xin Y."/>
            <person name="Zou X."/>
            <person name="Han Y."/>
            <person name="Worley K."/>
            <person name="Muzny D."/>
            <person name="Gibbs R."/>
        </authorList>
    </citation>
    <scope>NUCLEOTIDE SEQUENCE</scope>
    <source>
        <strain evidence="1">Sampled in the wild</strain>
    </source>
</reference>
<name>A0A8K0K702_LADFU</name>
<proteinExistence type="predicted"/>
<sequence length="75" mass="9073">MKQVMAAEIWLRKRVTSIKWTDRKTNEQMLNQLKTTKTRKAKLLGHIIRHDYFIETISEENILGKKLRGRPRNFY</sequence>
<dbReference type="OrthoDB" id="425681at2759"/>
<dbReference type="EMBL" id="KZ308393">
    <property type="protein sequence ID" value="KAG8228881.1"/>
    <property type="molecule type" value="Genomic_DNA"/>
</dbReference>
<gene>
    <name evidence="1" type="ORF">J437_LFUL007618</name>
</gene>
<comment type="caution">
    <text evidence="1">The sequence shown here is derived from an EMBL/GenBank/DDBJ whole genome shotgun (WGS) entry which is preliminary data.</text>
</comment>
<organism evidence="1 2">
    <name type="scientific">Ladona fulva</name>
    <name type="common">Scarce chaser dragonfly</name>
    <name type="synonym">Libellula fulva</name>
    <dbReference type="NCBI Taxonomy" id="123851"/>
    <lineage>
        <taxon>Eukaryota</taxon>
        <taxon>Metazoa</taxon>
        <taxon>Ecdysozoa</taxon>
        <taxon>Arthropoda</taxon>
        <taxon>Hexapoda</taxon>
        <taxon>Insecta</taxon>
        <taxon>Pterygota</taxon>
        <taxon>Palaeoptera</taxon>
        <taxon>Odonata</taxon>
        <taxon>Epiprocta</taxon>
        <taxon>Anisoptera</taxon>
        <taxon>Libelluloidea</taxon>
        <taxon>Libellulidae</taxon>
        <taxon>Ladona</taxon>
    </lineage>
</organism>
<evidence type="ECO:0000313" key="2">
    <source>
        <dbReference type="Proteomes" id="UP000792457"/>
    </source>
</evidence>
<dbReference type="AlphaFoldDB" id="A0A8K0K702"/>
<reference evidence="1" key="1">
    <citation type="submission" date="2013-04" db="EMBL/GenBank/DDBJ databases">
        <authorList>
            <person name="Qu J."/>
            <person name="Murali S.C."/>
            <person name="Bandaranaike D."/>
            <person name="Bellair M."/>
            <person name="Blankenburg K."/>
            <person name="Chao H."/>
            <person name="Dinh H."/>
            <person name="Doddapaneni H."/>
            <person name="Downs B."/>
            <person name="Dugan-Rocha S."/>
            <person name="Elkadiri S."/>
            <person name="Gnanaolivu R.D."/>
            <person name="Hernandez B."/>
            <person name="Javaid M."/>
            <person name="Jayaseelan J.C."/>
            <person name="Lee S."/>
            <person name="Li M."/>
            <person name="Ming W."/>
            <person name="Munidasa M."/>
            <person name="Muniz J."/>
            <person name="Nguyen L."/>
            <person name="Ongeri F."/>
            <person name="Osuji N."/>
            <person name="Pu L.-L."/>
            <person name="Puazo M."/>
            <person name="Qu C."/>
            <person name="Quiroz J."/>
            <person name="Raj R."/>
            <person name="Weissenberger G."/>
            <person name="Xin Y."/>
            <person name="Zou X."/>
            <person name="Han Y."/>
            <person name="Richards S."/>
            <person name="Worley K."/>
            <person name="Muzny D."/>
            <person name="Gibbs R."/>
        </authorList>
    </citation>
    <scope>NUCLEOTIDE SEQUENCE</scope>
    <source>
        <strain evidence="1">Sampled in the wild</strain>
    </source>
</reference>